<organism evidence="1 4">
    <name type="scientific">Algibacter lectus</name>
    <dbReference type="NCBI Taxonomy" id="221126"/>
    <lineage>
        <taxon>Bacteria</taxon>
        <taxon>Pseudomonadati</taxon>
        <taxon>Bacteroidota</taxon>
        <taxon>Flavobacteriia</taxon>
        <taxon>Flavobacteriales</taxon>
        <taxon>Flavobacteriaceae</taxon>
        <taxon>Algibacter</taxon>
    </lineage>
</organism>
<dbReference type="EMBL" id="BBNQ01000003">
    <property type="protein sequence ID" value="GAL61669.1"/>
    <property type="molecule type" value="Genomic_DNA"/>
</dbReference>
<reference evidence="1 4" key="1">
    <citation type="journal article" date="2014" name="Genome Announc.">
        <title>Draft Genome Sequences of Marine Flavobacterium Algibacter lectus Strains SS8 and NR4.</title>
        <authorList>
            <person name="Takatani N."/>
            <person name="Nakanishi M."/>
            <person name="Meirelles P."/>
            <person name="Mino S."/>
            <person name="Suda W."/>
            <person name="Oshima K."/>
            <person name="Hattori M."/>
            <person name="Ohkuma M."/>
            <person name="Hosokawa M."/>
            <person name="Miyashita K."/>
            <person name="Thompson F.L."/>
            <person name="Niwa A."/>
            <person name="Sawabe T."/>
            <person name="Sawabe T."/>
        </authorList>
    </citation>
    <scope>NUCLEOTIDE SEQUENCE [LARGE SCALE GENOMIC DNA]</scope>
    <source>
        <strain evidence="2">JCM 19274</strain>
        <strain evidence="1 4">JCM 19300</strain>
    </source>
</reference>
<sequence length="42" mass="4868">MRAIGNDVNVKIIVLNSIDVCMREIIAFFNFDIKRNIVNEKT</sequence>
<evidence type="ECO:0000313" key="4">
    <source>
        <dbReference type="Proteomes" id="UP000029644"/>
    </source>
</evidence>
<dbReference type="Proteomes" id="UP000029643">
    <property type="component" value="Unassembled WGS sequence"/>
</dbReference>
<accession>A0A090VE60</accession>
<name>A0A090VE60_9FLAO</name>
<evidence type="ECO:0000313" key="5">
    <source>
        <dbReference type="Proteomes" id="UP000294824"/>
    </source>
</evidence>
<dbReference type="AlphaFoldDB" id="A0A090VE60"/>
<dbReference type="EMBL" id="SORL01000007">
    <property type="protein sequence ID" value="TDY63860.1"/>
    <property type="molecule type" value="Genomic_DNA"/>
</dbReference>
<accession>A0A4R8MDI8</accession>
<dbReference type="Proteomes" id="UP000294824">
    <property type="component" value="Unassembled WGS sequence"/>
</dbReference>
<keyword evidence="5" id="KW-1185">Reference proteome</keyword>
<protein>
    <submittedName>
        <fullName evidence="1">Uncharacterized protein</fullName>
    </submittedName>
</protein>
<evidence type="ECO:0000313" key="1">
    <source>
        <dbReference type="EMBL" id="GAL61669.1"/>
    </source>
</evidence>
<reference evidence="3 5" key="2">
    <citation type="submission" date="2019-03" db="EMBL/GenBank/DDBJ databases">
        <title>Genomic Encyclopedia of Type Strains, Phase III (KMG-III): the genomes of soil and plant-associated and newly described type strains.</title>
        <authorList>
            <person name="Whitman W."/>
        </authorList>
    </citation>
    <scope>NUCLEOTIDE SEQUENCE [LARGE SCALE GENOMIC DNA]</scope>
    <source>
        <strain evidence="3 5">CECT 8301</strain>
    </source>
</reference>
<proteinExistence type="predicted"/>
<evidence type="ECO:0000313" key="3">
    <source>
        <dbReference type="EMBL" id="TDY63860.1"/>
    </source>
</evidence>
<comment type="caution">
    <text evidence="1">The sequence shown here is derived from an EMBL/GenBank/DDBJ whole genome shotgun (WGS) entry which is preliminary data.</text>
</comment>
<dbReference type="EMBL" id="BBNU01000001">
    <property type="protein sequence ID" value="GAL77909.1"/>
    <property type="molecule type" value="Genomic_DNA"/>
</dbReference>
<evidence type="ECO:0000313" key="2">
    <source>
        <dbReference type="EMBL" id="GAL77909.1"/>
    </source>
</evidence>
<dbReference type="Proteomes" id="UP000029644">
    <property type="component" value="Unassembled WGS sequence"/>
</dbReference>
<gene>
    <name evidence="3" type="ORF">DFQ06_0754</name>
    <name evidence="2" type="ORF">JCM19274_5622</name>
    <name evidence="1" type="ORF">JCM19300_1492</name>
</gene>